<evidence type="ECO:0000256" key="2">
    <source>
        <dbReference type="ARBA" id="ARBA00022630"/>
    </source>
</evidence>
<organism evidence="7 8">
    <name type="scientific">Aspergillus pseudoustus</name>
    <dbReference type="NCBI Taxonomy" id="1810923"/>
    <lineage>
        <taxon>Eukaryota</taxon>
        <taxon>Fungi</taxon>
        <taxon>Dikarya</taxon>
        <taxon>Ascomycota</taxon>
        <taxon>Pezizomycotina</taxon>
        <taxon>Eurotiomycetes</taxon>
        <taxon>Eurotiomycetidae</taxon>
        <taxon>Eurotiales</taxon>
        <taxon>Aspergillaceae</taxon>
        <taxon>Aspergillus</taxon>
        <taxon>Aspergillus subgen. Nidulantes</taxon>
    </lineage>
</organism>
<evidence type="ECO:0000256" key="4">
    <source>
        <dbReference type="ARBA" id="ARBA00023002"/>
    </source>
</evidence>
<evidence type="ECO:0000256" key="5">
    <source>
        <dbReference type="ARBA" id="ARBA00023033"/>
    </source>
</evidence>
<evidence type="ECO:0000256" key="3">
    <source>
        <dbReference type="ARBA" id="ARBA00022827"/>
    </source>
</evidence>
<dbReference type="InterPro" id="IPR050493">
    <property type="entry name" value="FAD-dep_Monooxygenase_BioMet"/>
</dbReference>
<dbReference type="SUPFAM" id="SSF51905">
    <property type="entry name" value="FAD/NAD(P)-binding domain"/>
    <property type="match status" value="1"/>
</dbReference>
<evidence type="ECO:0000313" key="8">
    <source>
        <dbReference type="Proteomes" id="UP001610446"/>
    </source>
</evidence>
<evidence type="ECO:0000259" key="6">
    <source>
        <dbReference type="Pfam" id="PF01494"/>
    </source>
</evidence>
<accession>A0ABR4IKV6</accession>
<feature type="domain" description="FAD-binding" evidence="6">
    <location>
        <begin position="317"/>
        <end position="385"/>
    </location>
</feature>
<keyword evidence="2" id="KW-0285">Flavoprotein</keyword>
<keyword evidence="8" id="KW-1185">Reference proteome</keyword>
<dbReference type="InterPro" id="IPR002938">
    <property type="entry name" value="FAD-bd"/>
</dbReference>
<dbReference type="PANTHER" id="PTHR13789">
    <property type="entry name" value="MONOOXYGENASE"/>
    <property type="match status" value="1"/>
</dbReference>
<sequence>MPDIKKAIILGAGPTGLSTALLLSQRNNIHCTIYELRPSPSTIGGAIGIPSNGTRLLSRLAEDGAIYSSLTQRAPIVPKLILHSASTGASIGEANWTEYTTAQTGYGYIRVKRTDLVDVLFEAVRKAEGVEVRFGKRVVSIRDDDDLAGSSGKVTITFGDGSTDSADLLIGADGIHSAARNLYVDPGVKQQYTEIAGTFSSVKSDRLPEALRPTALGMHSVFTTQGLFAVVPCTPSGDELFWFFSRETPIPDTPDANAESRDGWEVRRHEEVSNFKEVLNEYVAEVQGHWGAVLREIIHQTEAIQFFPVYRLPSGGRWTRGRCILLGDAAHAMPPHAGQGVSMALEDAFALSGLLYKAKAGATLQQVWERYEAVRRPRVEAITRKSEENREIRKKTGPWGLWFKEMGLTAGLWVYGLLGLGGWGVGQGYIVYDIEKEI</sequence>
<dbReference type="Gene3D" id="3.50.50.60">
    <property type="entry name" value="FAD/NAD(P)-binding domain"/>
    <property type="match status" value="1"/>
</dbReference>
<gene>
    <name evidence="7" type="ORF">BJY01DRAFT_261553</name>
</gene>
<dbReference type="InterPro" id="IPR036188">
    <property type="entry name" value="FAD/NAD-bd_sf"/>
</dbReference>
<evidence type="ECO:0000313" key="7">
    <source>
        <dbReference type="EMBL" id="KAL2828381.1"/>
    </source>
</evidence>
<dbReference type="PANTHER" id="PTHR13789:SF309">
    <property type="entry name" value="PUTATIVE (AFU_ORTHOLOGUE AFUA_6G14510)-RELATED"/>
    <property type="match status" value="1"/>
</dbReference>
<feature type="domain" description="FAD-binding" evidence="6">
    <location>
        <begin position="7"/>
        <end position="248"/>
    </location>
</feature>
<keyword evidence="4" id="KW-0560">Oxidoreductase</keyword>
<keyword evidence="3" id="KW-0274">FAD</keyword>
<name>A0ABR4IKV6_9EURO</name>
<protein>
    <recommendedName>
        <fullName evidence="6">FAD-binding domain-containing protein</fullName>
    </recommendedName>
</protein>
<dbReference type="Pfam" id="PF01494">
    <property type="entry name" value="FAD_binding_3"/>
    <property type="match status" value="2"/>
</dbReference>
<dbReference type="PRINTS" id="PR00420">
    <property type="entry name" value="RNGMNOXGNASE"/>
</dbReference>
<dbReference type="Proteomes" id="UP001610446">
    <property type="component" value="Unassembled WGS sequence"/>
</dbReference>
<reference evidence="7 8" key="1">
    <citation type="submission" date="2024-07" db="EMBL/GenBank/DDBJ databases">
        <title>Section-level genome sequencing and comparative genomics of Aspergillus sections Usti and Cavernicolus.</title>
        <authorList>
            <consortium name="Lawrence Berkeley National Laboratory"/>
            <person name="Nybo J.L."/>
            <person name="Vesth T.C."/>
            <person name="Theobald S."/>
            <person name="Frisvad J.C."/>
            <person name="Larsen T.O."/>
            <person name="Kjaerboelling I."/>
            <person name="Rothschild-Mancinelli K."/>
            <person name="Lyhne E.K."/>
            <person name="Kogle M.E."/>
            <person name="Barry K."/>
            <person name="Clum A."/>
            <person name="Na H."/>
            <person name="Ledsgaard L."/>
            <person name="Lin J."/>
            <person name="Lipzen A."/>
            <person name="Kuo A."/>
            <person name="Riley R."/>
            <person name="Mondo S."/>
            <person name="Labutti K."/>
            <person name="Haridas S."/>
            <person name="Pangalinan J."/>
            <person name="Salamov A.A."/>
            <person name="Simmons B.A."/>
            <person name="Magnuson J.K."/>
            <person name="Chen J."/>
            <person name="Drula E."/>
            <person name="Henrissat B."/>
            <person name="Wiebenga A."/>
            <person name="Lubbers R.J."/>
            <person name="Gomes A.C."/>
            <person name="Makela M.R."/>
            <person name="Stajich J."/>
            <person name="Grigoriev I.V."/>
            <person name="Mortensen U.H."/>
            <person name="De Vries R.P."/>
            <person name="Baker S.E."/>
            <person name="Andersen M.R."/>
        </authorList>
    </citation>
    <scope>NUCLEOTIDE SEQUENCE [LARGE SCALE GENOMIC DNA]</scope>
    <source>
        <strain evidence="7 8">CBS 123904</strain>
    </source>
</reference>
<evidence type="ECO:0000256" key="1">
    <source>
        <dbReference type="ARBA" id="ARBA00007992"/>
    </source>
</evidence>
<dbReference type="EMBL" id="JBFXLU010000363">
    <property type="protein sequence ID" value="KAL2828381.1"/>
    <property type="molecule type" value="Genomic_DNA"/>
</dbReference>
<keyword evidence="5" id="KW-0503">Monooxygenase</keyword>
<comment type="similarity">
    <text evidence="1">Belongs to the paxM FAD-dependent monooxygenase family.</text>
</comment>
<comment type="caution">
    <text evidence="7">The sequence shown here is derived from an EMBL/GenBank/DDBJ whole genome shotgun (WGS) entry which is preliminary data.</text>
</comment>
<proteinExistence type="inferred from homology"/>